<evidence type="ECO:0000256" key="1">
    <source>
        <dbReference type="ARBA" id="ARBA00022679"/>
    </source>
</evidence>
<dbReference type="PANTHER" id="PTHR43877:SF1">
    <property type="entry name" value="ACETYLTRANSFERASE"/>
    <property type="match status" value="1"/>
</dbReference>
<evidence type="ECO:0000313" key="5">
    <source>
        <dbReference type="Proteomes" id="UP000321234"/>
    </source>
</evidence>
<comment type="caution">
    <text evidence="4">The sequence shown here is derived from an EMBL/GenBank/DDBJ whole genome shotgun (WGS) entry which is preliminary data.</text>
</comment>
<keyword evidence="2" id="KW-0012">Acyltransferase</keyword>
<dbReference type="Proteomes" id="UP000321234">
    <property type="component" value="Unassembled WGS sequence"/>
</dbReference>
<dbReference type="EMBL" id="VKAC01000002">
    <property type="protein sequence ID" value="TXR57678.1"/>
    <property type="molecule type" value="Genomic_DNA"/>
</dbReference>
<accession>A0A5C8ZKL9</accession>
<dbReference type="CDD" id="cd04301">
    <property type="entry name" value="NAT_SF"/>
    <property type="match status" value="1"/>
</dbReference>
<keyword evidence="5" id="KW-1185">Reference proteome</keyword>
<gene>
    <name evidence="4" type="ORF">FMM08_04500</name>
</gene>
<proteinExistence type="predicted"/>
<dbReference type="Pfam" id="PF00583">
    <property type="entry name" value="Acetyltransf_1"/>
    <property type="match status" value="1"/>
</dbReference>
<feature type="domain" description="N-acetyltransferase" evidence="3">
    <location>
        <begin position="26"/>
        <end position="160"/>
    </location>
</feature>
<dbReference type="InterPro" id="IPR016181">
    <property type="entry name" value="Acyl_CoA_acyltransferase"/>
</dbReference>
<reference evidence="4 5" key="1">
    <citation type="submission" date="2019-07" db="EMBL/GenBank/DDBJ databases">
        <title>Quadrisphaera sp. strain DD2A genome sequencing and assembly.</title>
        <authorList>
            <person name="Kim I."/>
        </authorList>
    </citation>
    <scope>NUCLEOTIDE SEQUENCE [LARGE SCALE GENOMIC DNA]</scope>
    <source>
        <strain evidence="4 5">DD2A</strain>
    </source>
</reference>
<dbReference type="InterPro" id="IPR000182">
    <property type="entry name" value="GNAT_dom"/>
</dbReference>
<dbReference type="PROSITE" id="PS51186">
    <property type="entry name" value="GNAT"/>
    <property type="match status" value="1"/>
</dbReference>
<dbReference type="Gene3D" id="3.40.630.30">
    <property type="match status" value="1"/>
</dbReference>
<dbReference type="PANTHER" id="PTHR43877">
    <property type="entry name" value="AMINOALKYLPHOSPHONATE N-ACETYLTRANSFERASE-RELATED-RELATED"/>
    <property type="match status" value="1"/>
</dbReference>
<keyword evidence="1 4" id="KW-0808">Transferase</keyword>
<dbReference type="AlphaFoldDB" id="A0A5C8ZKL9"/>
<organism evidence="4 5">
    <name type="scientific">Quadrisphaera setariae</name>
    <dbReference type="NCBI Taxonomy" id="2593304"/>
    <lineage>
        <taxon>Bacteria</taxon>
        <taxon>Bacillati</taxon>
        <taxon>Actinomycetota</taxon>
        <taxon>Actinomycetes</taxon>
        <taxon>Kineosporiales</taxon>
        <taxon>Kineosporiaceae</taxon>
        <taxon>Quadrisphaera</taxon>
    </lineage>
</organism>
<sequence length="191" mass="19654">MLQEAVAAAPGAAPVPAQREPLAAAAEAPEGSTASAGAVAALLAHPDVDVLLALSADGERPEVVGLAVLRRGQVVLPAPAVVVHVEQLWVDPAWRRRGVGHQLVAAAAACAEAAGADEVSAAAASGQRDVQRFLARLGFARPMVVRSAPLPVLRSRLAAAGPAAGVRRDRRRAALDELVARRRRQLDRAPG</sequence>
<evidence type="ECO:0000313" key="4">
    <source>
        <dbReference type="EMBL" id="TXR57678.1"/>
    </source>
</evidence>
<evidence type="ECO:0000259" key="3">
    <source>
        <dbReference type="PROSITE" id="PS51186"/>
    </source>
</evidence>
<protein>
    <submittedName>
        <fullName evidence="4">GNAT family N-acetyltransferase</fullName>
    </submittedName>
</protein>
<dbReference type="GO" id="GO:0016747">
    <property type="term" value="F:acyltransferase activity, transferring groups other than amino-acyl groups"/>
    <property type="evidence" value="ECO:0007669"/>
    <property type="project" value="InterPro"/>
</dbReference>
<dbReference type="InterPro" id="IPR050832">
    <property type="entry name" value="Bact_Acetyltransf"/>
</dbReference>
<dbReference type="SUPFAM" id="SSF55729">
    <property type="entry name" value="Acyl-CoA N-acyltransferases (Nat)"/>
    <property type="match status" value="1"/>
</dbReference>
<evidence type="ECO:0000256" key="2">
    <source>
        <dbReference type="ARBA" id="ARBA00023315"/>
    </source>
</evidence>
<name>A0A5C8ZKL9_9ACTN</name>